<dbReference type="Proteomes" id="UP000291892">
    <property type="component" value="Unassembled WGS sequence"/>
</dbReference>
<evidence type="ECO:0000256" key="3">
    <source>
        <dbReference type="ARBA" id="ARBA00022448"/>
    </source>
</evidence>
<evidence type="ECO:0000256" key="6">
    <source>
        <dbReference type="ARBA" id="ARBA00022692"/>
    </source>
</evidence>
<comment type="similarity">
    <text evidence="2 9">Belongs to the membrane fusion protein (MFP) (TC 8.A.1) family.</text>
</comment>
<evidence type="ECO:0000256" key="1">
    <source>
        <dbReference type="ARBA" id="ARBA00004377"/>
    </source>
</evidence>
<keyword evidence="3 9" id="KW-0813">Transport</keyword>
<dbReference type="EMBL" id="SIKX01000006">
    <property type="protein sequence ID" value="TBF02296.1"/>
    <property type="molecule type" value="Genomic_DNA"/>
</dbReference>
<feature type="domain" description="AprE-like beta-barrel" evidence="12">
    <location>
        <begin position="357"/>
        <end position="455"/>
    </location>
</feature>
<sequence length="478" mass="52047">MNAHTRKPSENLPVPSGNGPSDKAPSGKGRELTARPPLPPAIAEFQSDAVELEERAPPRVARMTLYCVTALIASAIIWASVSSIDEVVIAPGKLVTTQPTIVVQPLETSIIRTIEVKAGEVVHAGQTLATLDATFSQADVDQQQAKFSALDAQVRRIEAELAGNDYTAGDTPDQMLQAQLFGQRRAFYTAQLQNFEQQIAGQSAALLASKNQEAVLNDRRDGLSQIEAARERLYNKQSGSLITLLGSRDARLDVESDLTAVRGRADEAAHAYAKLSADRQAFIEDFRRAAMEQLVELRGQRDMADEELKKMALRRNMVVLTAPADSVVLDLAQRSVGSVVREAEPVVTLVPINVPLEAEVSINTRDIGRVAVGKEARVKLDAYPFQKYGTATGEVRTISQDTFLTGQQEQTATPSQPAAPFFKARILLADTRLNATDVPVRLLPGMTVTTEIKVGNRTVISYFLYPLLRGLDNAIREP</sequence>
<dbReference type="GO" id="GO:0015031">
    <property type="term" value="P:protein transport"/>
    <property type="evidence" value="ECO:0007669"/>
    <property type="project" value="InterPro"/>
</dbReference>
<comment type="caution">
    <text evidence="13">The sequence shown here is derived from an EMBL/GenBank/DDBJ whole genome shotgun (WGS) entry which is preliminary data.</text>
</comment>
<dbReference type="Gene3D" id="2.40.30.170">
    <property type="match status" value="1"/>
</dbReference>
<name>A0AAE8TYJ8_9HYPH</name>
<organism evidence="13 14">
    <name type="scientific">Rhizobium ruizarguesonis</name>
    <dbReference type="NCBI Taxonomy" id="2081791"/>
    <lineage>
        <taxon>Bacteria</taxon>
        <taxon>Pseudomonadati</taxon>
        <taxon>Pseudomonadota</taxon>
        <taxon>Alphaproteobacteria</taxon>
        <taxon>Hyphomicrobiales</taxon>
        <taxon>Rhizobiaceae</taxon>
        <taxon>Rhizobium/Agrobacterium group</taxon>
        <taxon>Rhizobium</taxon>
    </lineage>
</organism>
<dbReference type="InterPro" id="IPR010129">
    <property type="entry name" value="T1SS_HlyD"/>
</dbReference>
<dbReference type="Pfam" id="PF26002">
    <property type="entry name" value="Beta-barrel_AprE"/>
    <property type="match status" value="1"/>
</dbReference>
<proteinExistence type="inferred from homology"/>
<keyword evidence="7" id="KW-1133">Transmembrane helix</keyword>
<keyword evidence="6" id="KW-0812">Transmembrane</keyword>
<feature type="coiled-coil region" evidence="10">
    <location>
        <begin position="287"/>
        <end position="314"/>
    </location>
</feature>
<accession>A0AAE8TYJ8</accession>
<reference evidence="13 14" key="1">
    <citation type="submission" date="2019-02" db="EMBL/GenBank/DDBJ databases">
        <title>The genomic architecture of introgression among sibling species of bacteria.</title>
        <authorList>
            <person name="Cavassim M.I.A."/>
            <person name="Moeskjaer S."/>
            <person name="Moslemi C."/>
            <person name="Fields B."/>
            <person name="Bachmann A."/>
            <person name="Vilhjalmsson B."/>
            <person name="Schierup M.H."/>
            <person name="Young J.P.W."/>
            <person name="Andersen S.U."/>
        </authorList>
    </citation>
    <scope>NUCLEOTIDE SEQUENCE [LARGE SCALE GENOMIC DNA]</scope>
    <source>
        <strain evidence="13 14">SM42</strain>
    </source>
</reference>
<evidence type="ECO:0000256" key="4">
    <source>
        <dbReference type="ARBA" id="ARBA00022475"/>
    </source>
</evidence>
<evidence type="ECO:0000256" key="11">
    <source>
        <dbReference type="SAM" id="MobiDB-lite"/>
    </source>
</evidence>
<dbReference type="NCBIfam" id="TIGR01843">
    <property type="entry name" value="type_I_hlyD"/>
    <property type="match status" value="1"/>
</dbReference>
<dbReference type="AlphaFoldDB" id="A0AAE8TYJ8"/>
<evidence type="ECO:0000259" key="12">
    <source>
        <dbReference type="Pfam" id="PF26002"/>
    </source>
</evidence>
<evidence type="ECO:0000256" key="5">
    <source>
        <dbReference type="ARBA" id="ARBA00022519"/>
    </source>
</evidence>
<dbReference type="PANTHER" id="PTHR30386">
    <property type="entry name" value="MEMBRANE FUSION SUBUNIT OF EMRAB-TOLC MULTIDRUG EFFLUX PUMP"/>
    <property type="match status" value="1"/>
</dbReference>
<dbReference type="PRINTS" id="PR01490">
    <property type="entry name" value="RTXTOXIND"/>
</dbReference>
<dbReference type="PANTHER" id="PTHR30386:SF26">
    <property type="entry name" value="TRANSPORT PROTEIN COMB"/>
    <property type="match status" value="1"/>
</dbReference>
<keyword evidence="4 9" id="KW-1003">Cell membrane</keyword>
<dbReference type="GO" id="GO:0005886">
    <property type="term" value="C:plasma membrane"/>
    <property type="evidence" value="ECO:0007669"/>
    <property type="project" value="UniProtKB-SubCell"/>
</dbReference>
<evidence type="ECO:0000313" key="13">
    <source>
        <dbReference type="EMBL" id="TBF02296.1"/>
    </source>
</evidence>
<comment type="subcellular location">
    <subcellularLocation>
        <location evidence="1 9">Cell inner membrane</location>
        <topology evidence="1 9">Single-pass membrane protein</topology>
    </subcellularLocation>
</comment>
<keyword evidence="8" id="KW-0472">Membrane</keyword>
<gene>
    <name evidence="13" type="ORF">ELG94_35860</name>
</gene>
<evidence type="ECO:0000256" key="7">
    <source>
        <dbReference type="ARBA" id="ARBA00022989"/>
    </source>
</evidence>
<keyword evidence="10" id="KW-0175">Coiled coil</keyword>
<dbReference type="Gene3D" id="2.40.50.100">
    <property type="match status" value="1"/>
</dbReference>
<protein>
    <recommendedName>
        <fullName evidence="9">Membrane fusion protein (MFP) family protein</fullName>
    </recommendedName>
</protein>
<dbReference type="InterPro" id="IPR058982">
    <property type="entry name" value="Beta-barrel_AprE"/>
</dbReference>
<dbReference type="RefSeq" id="WP_024323476.1">
    <property type="nucleotide sequence ID" value="NZ_CP084697.1"/>
</dbReference>
<evidence type="ECO:0000256" key="9">
    <source>
        <dbReference type="RuleBase" id="RU365093"/>
    </source>
</evidence>
<dbReference type="InterPro" id="IPR050739">
    <property type="entry name" value="MFP"/>
</dbReference>
<evidence type="ECO:0000256" key="10">
    <source>
        <dbReference type="SAM" id="Coils"/>
    </source>
</evidence>
<evidence type="ECO:0000313" key="14">
    <source>
        <dbReference type="Proteomes" id="UP000291892"/>
    </source>
</evidence>
<evidence type="ECO:0000256" key="8">
    <source>
        <dbReference type="ARBA" id="ARBA00023136"/>
    </source>
</evidence>
<dbReference type="SUPFAM" id="SSF111369">
    <property type="entry name" value="HlyD-like secretion proteins"/>
    <property type="match status" value="1"/>
</dbReference>
<evidence type="ECO:0000256" key="2">
    <source>
        <dbReference type="ARBA" id="ARBA00009477"/>
    </source>
</evidence>
<keyword evidence="5 9" id="KW-0997">Cell inner membrane</keyword>
<feature type="region of interest" description="Disordered" evidence="11">
    <location>
        <begin position="1"/>
        <end position="38"/>
    </location>
</feature>